<feature type="transmembrane region" description="Helical" evidence="6">
    <location>
        <begin position="393"/>
        <end position="411"/>
    </location>
</feature>
<dbReference type="AlphaFoldDB" id="A0AAN6XVL0"/>
<feature type="region of interest" description="Disordered" evidence="5">
    <location>
        <begin position="1"/>
        <end position="36"/>
    </location>
</feature>
<dbReference type="PANTHER" id="PTHR23501:SF43">
    <property type="entry name" value="MULTIDRUG TRANSPORTER, PUTATIVE (AFU_ORTHOLOGUE AFUA_6G03040)-RELATED"/>
    <property type="match status" value="1"/>
</dbReference>
<dbReference type="InterPro" id="IPR036259">
    <property type="entry name" value="MFS_trans_sf"/>
</dbReference>
<dbReference type="PANTHER" id="PTHR23501">
    <property type="entry name" value="MAJOR FACILITATOR SUPERFAMILY"/>
    <property type="match status" value="1"/>
</dbReference>
<reference evidence="8" key="1">
    <citation type="journal article" date="2023" name="Mol. Phylogenet. Evol.">
        <title>Genome-scale phylogeny and comparative genomics of the fungal order Sordariales.</title>
        <authorList>
            <person name="Hensen N."/>
            <person name="Bonometti L."/>
            <person name="Westerberg I."/>
            <person name="Brannstrom I.O."/>
            <person name="Guillou S."/>
            <person name="Cros-Aarteil S."/>
            <person name="Calhoun S."/>
            <person name="Haridas S."/>
            <person name="Kuo A."/>
            <person name="Mondo S."/>
            <person name="Pangilinan J."/>
            <person name="Riley R."/>
            <person name="LaButti K."/>
            <person name="Andreopoulos B."/>
            <person name="Lipzen A."/>
            <person name="Chen C."/>
            <person name="Yan M."/>
            <person name="Daum C."/>
            <person name="Ng V."/>
            <person name="Clum A."/>
            <person name="Steindorff A."/>
            <person name="Ohm R.A."/>
            <person name="Martin F."/>
            <person name="Silar P."/>
            <person name="Natvig D.O."/>
            <person name="Lalanne C."/>
            <person name="Gautier V."/>
            <person name="Ament-Velasquez S.L."/>
            <person name="Kruys A."/>
            <person name="Hutchinson M.I."/>
            <person name="Powell A.J."/>
            <person name="Barry K."/>
            <person name="Miller A.N."/>
            <person name="Grigoriev I.V."/>
            <person name="Debuchy R."/>
            <person name="Gladieux P."/>
            <person name="Hiltunen Thoren M."/>
            <person name="Johannesson H."/>
        </authorList>
    </citation>
    <scope>NUCLEOTIDE SEQUENCE</scope>
    <source>
        <strain evidence="8">PSN293</strain>
    </source>
</reference>
<feature type="transmembrane region" description="Helical" evidence="6">
    <location>
        <begin position="348"/>
        <end position="373"/>
    </location>
</feature>
<feature type="transmembrane region" description="Helical" evidence="6">
    <location>
        <begin position="309"/>
        <end position="328"/>
    </location>
</feature>
<evidence type="ECO:0000259" key="7">
    <source>
        <dbReference type="PROSITE" id="PS50850"/>
    </source>
</evidence>
<evidence type="ECO:0000256" key="6">
    <source>
        <dbReference type="SAM" id="Phobius"/>
    </source>
</evidence>
<feature type="transmembrane region" description="Helical" evidence="6">
    <location>
        <begin position="278"/>
        <end position="297"/>
    </location>
</feature>
<feature type="compositionally biased region" description="Basic and acidic residues" evidence="5">
    <location>
        <begin position="1"/>
        <end position="35"/>
    </location>
</feature>
<accession>A0AAN6XVL0</accession>
<gene>
    <name evidence="8" type="ORF">QBC37DRAFT_379792</name>
</gene>
<feature type="transmembrane region" description="Helical" evidence="6">
    <location>
        <begin position="115"/>
        <end position="135"/>
    </location>
</feature>
<sequence>MTHDHDDTNASRTEYDSTSEEKKQRQTSEDAHPDDENVLAGVSMDIPVRDATADENAREDAQTAKGIIYLDGLRFNLIAGCIAVVLFLISIETSIATTSLKSITDELGGFERSSWILSSYMLGYVAVIVIFAKLSDIYGRKLVFIVCIAIFTVFSVACGAAKTLDQLIILRGLQGLGGGGCFALCAIMMTEIVPPDQYGALMAKIGIAIIIATVLGPIVGGEISSTTTWRWIFWFNVPIGVVTLVLATLAIPNRFPYHGRPEQNPFHKTTAKITFSRLDLPGFALLMLATLSFTACFQEADTTFPWSSAYVITLLVGSVVLWIALLVWERRVTQCAGIREPVLPWRFFTNRGMVGILLGMIFTGCVMSTIAFQLPQRYQFVDHLDPIQAGVRVLPFGGAFPVGMIGASFLGSKVKVPAIHLVMFGTVLQIVGCALLGTQSTTGEISPTVYGSQVVAGMGCGMTYQMFYLLIPFTVTESDKAVGMGAGNQFRMTGSAFGLAITTSVFNAYIRAQLSELGVTSTLQGLSSDFLDALPGHLKDAAGQILSDGYNRQMLVLCGFAAAQFPAALLLWRKKQIVTV</sequence>
<dbReference type="InterPro" id="IPR020846">
    <property type="entry name" value="MFS_dom"/>
</dbReference>
<dbReference type="Proteomes" id="UP001301769">
    <property type="component" value="Unassembled WGS sequence"/>
</dbReference>
<keyword evidence="3 6" id="KW-1133">Transmembrane helix</keyword>
<keyword evidence="4 6" id="KW-0472">Membrane</keyword>
<evidence type="ECO:0000256" key="5">
    <source>
        <dbReference type="SAM" id="MobiDB-lite"/>
    </source>
</evidence>
<keyword evidence="2 6" id="KW-0812">Transmembrane</keyword>
<dbReference type="Pfam" id="PF07690">
    <property type="entry name" value="MFS_1"/>
    <property type="match status" value="1"/>
</dbReference>
<keyword evidence="9" id="KW-1185">Reference proteome</keyword>
<dbReference type="GO" id="GO:0022857">
    <property type="term" value="F:transmembrane transporter activity"/>
    <property type="evidence" value="ECO:0007669"/>
    <property type="project" value="InterPro"/>
</dbReference>
<dbReference type="SUPFAM" id="SSF103473">
    <property type="entry name" value="MFS general substrate transporter"/>
    <property type="match status" value="2"/>
</dbReference>
<feature type="transmembrane region" description="Helical" evidence="6">
    <location>
        <begin position="231"/>
        <end position="251"/>
    </location>
</feature>
<feature type="transmembrane region" description="Helical" evidence="6">
    <location>
        <begin position="75"/>
        <end position="95"/>
    </location>
</feature>
<organism evidence="8 9">
    <name type="scientific">Rhypophila decipiens</name>
    <dbReference type="NCBI Taxonomy" id="261697"/>
    <lineage>
        <taxon>Eukaryota</taxon>
        <taxon>Fungi</taxon>
        <taxon>Dikarya</taxon>
        <taxon>Ascomycota</taxon>
        <taxon>Pezizomycotina</taxon>
        <taxon>Sordariomycetes</taxon>
        <taxon>Sordariomycetidae</taxon>
        <taxon>Sordariales</taxon>
        <taxon>Naviculisporaceae</taxon>
        <taxon>Rhypophila</taxon>
    </lineage>
</organism>
<evidence type="ECO:0000313" key="8">
    <source>
        <dbReference type="EMBL" id="KAK4207724.1"/>
    </source>
</evidence>
<evidence type="ECO:0000256" key="2">
    <source>
        <dbReference type="ARBA" id="ARBA00022692"/>
    </source>
</evidence>
<feature type="transmembrane region" description="Helical" evidence="6">
    <location>
        <begin position="450"/>
        <end position="471"/>
    </location>
</feature>
<dbReference type="Gene3D" id="1.20.1250.20">
    <property type="entry name" value="MFS general substrate transporter like domains"/>
    <property type="match status" value="1"/>
</dbReference>
<evidence type="ECO:0000256" key="3">
    <source>
        <dbReference type="ARBA" id="ARBA00022989"/>
    </source>
</evidence>
<evidence type="ECO:0000256" key="1">
    <source>
        <dbReference type="ARBA" id="ARBA00004141"/>
    </source>
</evidence>
<feature type="transmembrane region" description="Helical" evidence="6">
    <location>
        <begin position="142"/>
        <end position="162"/>
    </location>
</feature>
<protein>
    <submittedName>
        <fullName evidence="8">Mfs multidrug transporter protein</fullName>
    </submittedName>
</protein>
<dbReference type="InterPro" id="IPR011701">
    <property type="entry name" value="MFS"/>
</dbReference>
<feature type="transmembrane region" description="Helical" evidence="6">
    <location>
        <begin position="418"/>
        <end position="438"/>
    </location>
</feature>
<feature type="transmembrane region" description="Helical" evidence="6">
    <location>
        <begin position="201"/>
        <end position="219"/>
    </location>
</feature>
<dbReference type="Gene3D" id="1.20.1720.10">
    <property type="entry name" value="Multidrug resistance protein D"/>
    <property type="match status" value="1"/>
</dbReference>
<feature type="transmembrane region" description="Helical" evidence="6">
    <location>
        <begin position="554"/>
        <end position="572"/>
    </location>
</feature>
<dbReference type="PROSITE" id="PS50850">
    <property type="entry name" value="MFS"/>
    <property type="match status" value="1"/>
</dbReference>
<evidence type="ECO:0000313" key="9">
    <source>
        <dbReference type="Proteomes" id="UP001301769"/>
    </source>
</evidence>
<evidence type="ECO:0000256" key="4">
    <source>
        <dbReference type="ARBA" id="ARBA00023136"/>
    </source>
</evidence>
<feature type="transmembrane region" description="Helical" evidence="6">
    <location>
        <begin position="168"/>
        <end position="189"/>
    </location>
</feature>
<dbReference type="GO" id="GO:0005886">
    <property type="term" value="C:plasma membrane"/>
    <property type="evidence" value="ECO:0007669"/>
    <property type="project" value="TreeGrafter"/>
</dbReference>
<reference evidence="8" key="2">
    <citation type="submission" date="2023-05" db="EMBL/GenBank/DDBJ databases">
        <authorList>
            <consortium name="Lawrence Berkeley National Laboratory"/>
            <person name="Steindorff A."/>
            <person name="Hensen N."/>
            <person name="Bonometti L."/>
            <person name="Westerberg I."/>
            <person name="Brannstrom I.O."/>
            <person name="Guillou S."/>
            <person name="Cros-Aarteil S."/>
            <person name="Calhoun S."/>
            <person name="Haridas S."/>
            <person name="Kuo A."/>
            <person name="Mondo S."/>
            <person name="Pangilinan J."/>
            <person name="Riley R."/>
            <person name="Labutti K."/>
            <person name="Andreopoulos B."/>
            <person name="Lipzen A."/>
            <person name="Chen C."/>
            <person name="Yanf M."/>
            <person name="Daum C."/>
            <person name="Ng V."/>
            <person name="Clum A."/>
            <person name="Ohm R."/>
            <person name="Martin F."/>
            <person name="Silar P."/>
            <person name="Natvig D."/>
            <person name="Lalanne C."/>
            <person name="Gautier V."/>
            <person name="Ament-Velasquez S.L."/>
            <person name="Kruys A."/>
            <person name="Hutchinson M.I."/>
            <person name="Powell A.J."/>
            <person name="Barry K."/>
            <person name="Miller A.N."/>
            <person name="Grigoriev I.V."/>
            <person name="Debuchy R."/>
            <person name="Gladieux P."/>
            <person name="Thoren M.H."/>
            <person name="Johannesson H."/>
        </authorList>
    </citation>
    <scope>NUCLEOTIDE SEQUENCE</scope>
    <source>
        <strain evidence="8">PSN293</strain>
    </source>
</reference>
<proteinExistence type="predicted"/>
<feature type="domain" description="Major facilitator superfamily (MFS) profile" evidence="7">
    <location>
        <begin position="78"/>
        <end position="576"/>
    </location>
</feature>
<comment type="subcellular location">
    <subcellularLocation>
        <location evidence="1">Membrane</location>
        <topology evidence="1">Multi-pass membrane protein</topology>
    </subcellularLocation>
</comment>
<name>A0AAN6XVL0_9PEZI</name>
<dbReference type="EMBL" id="MU858277">
    <property type="protein sequence ID" value="KAK4207724.1"/>
    <property type="molecule type" value="Genomic_DNA"/>
</dbReference>
<feature type="transmembrane region" description="Helical" evidence="6">
    <location>
        <begin position="492"/>
        <end position="510"/>
    </location>
</feature>
<comment type="caution">
    <text evidence="8">The sequence shown here is derived from an EMBL/GenBank/DDBJ whole genome shotgun (WGS) entry which is preliminary data.</text>
</comment>